<dbReference type="PROSITE" id="PS51192">
    <property type="entry name" value="HELICASE_ATP_BIND_1"/>
    <property type="match status" value="1"/>
</dbReference>
<reference evidence="8 9" key="1">
    <citation type="submission" date="2019-09" db="EMBL/GenBank/DDBJ databases">
        <title>Screening of Novel Bioactive Compounds from Soil-Associated.</title>
        <authorList>
            <person name="Gong X."/>
        </authorList>
    </citation>
    <scope>NUCLEOTIDE SEQUENCE [LARGE SCALE GENOMIC DNA]</scope>
    <source>
        <strain evidence="8 9">Gxj-6</strain>
    </source>
</reference>
<evidence type="ECO:0000259" key="6">
    <source>
        <dbReference type="PROSITE" id="PS51192"/>
    </source>
</evidence>
<dbReference type="InterPro" id="IPR057342">
    <property type="entry name" value="DEXDc_RapA"/>
</dbReference>
<dbReference type="Pfam" id="PF00176">
    <property type="entry name" value="SNF2-rel_dom"/>
    <property type="match status" value="1"/>
</dbReference>
<dbReference type="Pfam" id="PF00271">
    <property type="entry name" value="Helicase_C"/>
    <property type="match status" value="1"/>
</dbReference>
<gene>
    <name evidence="8" type="ORF">F5972_30050</name>
</gene>
<keyword evidence="3 8" id="KW-0347">Helicase</keyword>
<dbReference type="SMART" id="SM00490">
    <property type="entry name" value="HELICc"/>
    <property type="match status" value="1"/>
</dbReference>
<dbReference type="PROSITE" id="PS51194">
    <property type="entry name" value="HELICASE_CTER"/>
    <property type="match status" value="1"/>
</dbReference>
<keyword evidence="4" id="KW-0067">ATP-binding</keyword>
<evidence type="ECO:0000256" key="5">
    <source>
        <dbReference type="SAM" id="MobiDB-lite"/>
    </source>
</evidence>
<dbReference type="EMBL" id="VYTZ01000014">
    <property type="protein sequence ID" value="KAA9374899.1"/>
    <property type="molecule type" value="Genomic_DNA"/>
</dbReference>
<dbReference type="InterPro" id="IPR049730">
    <property type="entry name" value="SNF2/RAD54-like_C"/>
</dbReference>
<name>A0A5J5JWH5_9ACTN</name>
<dbReference type="Gene3D" id="3.40.50.10810">
    <property type="entry name" value="Tandem AAA-ATPase domain"/>
    <property type="match status" value="1"/>
</dbReference>
<dbReference type="Proteomes" id="UP000327011">
    <property type="component" value="Unassembled WGS sequence"/>
</dbReference>
<protein>
    <submittedName>
        <fullName evidence="8">Helicase</fullName>
    </submittedName>
</protein>
<evidence type="ECO:0000256" key="3">
    <source>
        <dbReference type="ARBA" id="ARBA00022806"/>
    </source>
</evidence>
<dbReference type="InterPro" id="IPR000330">
    <property type="entry name" value="SNF2_N"/>
</dbReference>
<dbReference type="PANTHER" id="PTHR45766:SF6">
    <property type="entry name" value="SWI_SNF-RELATED MATRIX-ASSOCIATED ACTIN-DEPENDENT REGULATOR OF CHROMATIN SUBFAMILY A-LIKE PROTEIN 1"/>
    <property type="match status" value="1"/>
</dbReference>
<dbReference type="GO" id="GO:0004386">
    <property type="term" value="F:helicase activity"/>
    <property type="evidence" value="ECO:0007669"/>
    <property type="project" value="UniProtKB-KW"/>
</dbReference>
<dbReference type="InterPro" id="IPR014001">
    <property type="entry name" value="Helicase_ATP-bd"/>
</dbReference>
<feature type="domain" description="Helicase C-terminal" evidence="7">
    <location>
        <begin position="466"/>
        <end position="616"/>
    </location>
</feature>
<evidence type="ECO:0000256" key="2">
    <source>
        <dbReference type="ARBA" id="ARBA00022801"/>
    </source>
</evidence>
<dbReference type="SUPFAM" id="SSF52540">
    <property type="entry name" value="P-loop containing nucleoside triphosphate hydrolases"/>
    <property type="match status" value="2"/>
</dbReference>
<evidence type="ECO:0000313" key="8">
    <source>
        <dbReference type="EMBL" id="KAA9374899.1"/>
    </source>
</evidence>
<feature type="region of interest" description="Disordered" evidence="5">
    <location>
        <begin position="310"/>
        <end position="337"/>
    </location>
</feature>
<dbReference type="InterPro" id="IPR038718">
    <property type="entry name" value="SNF2-like_sf"/>
</dbReference>
<sequence length="980" mass="109977">MFERGMRVRLRDRLWEVEGVRGAGAETFLDLRRADDRPGPRRLTVLAKAEPTLKLETTTRLRFEVGNPVRLAELHDALALTMAHGRGDLLAVEHGRIDVEPYQLVPVLAGLRHPKVRLLIADDVGLGKTIEAGLVLLELARRGRADRVLIACPAGLQDQWVDEMRFRFNLDFAKVDSKKWLELRRDNPTTVSPWTAVPYAVSSIDYLKNHLTAIQAAPPFDVVIVDEAHHVARAYAGEGRSSATDRSRLARVLADHSRELLLLSATPHNGYQESFASLVQLLSPHLAADDGRLDPELVRPYIVRRLKDDVARGNPPQPISRRHPPQPIEVTPTGREKEIHQRLRGHSKRVLRALRGKDSYYVQAFALEVLRKRALSSPYALRQSLRRRAQSMGVPAIERIGRRRRDALQQYRGDAVLPEVELGTAEEIALEGVAAHLQEEDLQEERRLVGTLLQMVEALTPGDDSKLTRLRGWLEGFRAGRRGERVIIFTEYRDTLDYLEANLGLGPVLRIDGQVSLAKRRAVLERFAATPGAILLATDAAGEGLNLQDACHVVVHYELPWNPNRLEQRNGRVDRYGQHNVVEISYLYLTDTRDEEILQRLREKLAVISKQLGSSSDVLGVGGHSEIIDGLLEDLSDQELEERLERVAQQVRDYLERSGALVLMQGMRNEKEAEADTTAAREQAHWLLPDFEEFRRLVTSVVQQSGGWVSGSGDVIEINPGPLLSQYPQVPVEPFQATFNRAVALDPANRGIAFLTPVHPLVRAALQRVRTRLYDERASDRVAVRPATGDEGWLFTFVGRIISDERRILEEPLIPVFVPLAVGNAPGTPSQDEKLDLQRFRQRGVSGGGEAREEARRKFSASFETATALAQQEANRRLTQRVEHVRRQLSVEADRLKADMDRWHQAELAEAERRFASSYGDMVQFGLFADLGHGGFHSLEEAKAMVDAEFDRRRQALSRGFAIAEVDPAEPVGCIVCVEA</sequence>
<dbReference type="SMART" id="SM00487">
    <property type="entry name" value="DEXDc"/>
    <property type="match status" value="1"/>
</dbReference>
<dbReference type="AlphaFoldDB" id="A0A5J5JWH5"/>
<evidence type="ECO:0000256" key="4">
    <source>
        <dbReference type="ARBA" id="ARBA00022840"/>
    </source>
</evidence>
<feature type="domain" description="Helicase ATP-binding" evidence="6">
    <location>
        <begin position="109"/>
        <end position="285"/>
    </location>
</feature>
<dbReference type="PANTHER" id="PTHR45766">
    <property type="entry name" value="DNA ANNEALING HELICASE AND ENDONUCLEASE ZRANB3 FAMILY MEMBER"/>
    <property type="match status" value="1"/>
</dbReference>
<dbReference type="GO" id="GO:0016787">
    <property type="term" value="F:hydrolase activity"/>
    <property type="evidence" value="ECO:0007669"/>
    <property type="project" value="UniProtKB-KW"/>
</dbReference>
<comment type="caution">
    <text evidence="8">The sequence shown here is derived from an EMBL/GenBank/DDBJ whole genome shotgun (WGS) entry which is preliminary data.</text>
</comment>
<dbReference type="CDD" id="cd18011">
    <property type="entry name" value="DEXDc_RapA"/>
    <property type="match status" value="1"/>
</dbReference>
<dbReference type="CDD" id="cd18793">
    <property type="entry name" value="SF2_C_SNF"/>
    <property type="match status" value="1"/>
</dbReference>
<evidence type="ECO:0000259" key="7">
    <source>
        <dbReference type="PROSITE" id="PS51194"/>
    </source>
</evidence>
<keyword evidence="2" id="KW-0378">Hydrolase</keyword>
<dbReference type="InterPro" id="IPR027417">
    <property type="entry name" value="P-loop_NTPase"/>
</dbReference>
<dbReference type="GO" id="GO:0005524">
    <property type="term" value="F:ATP binding"/>
    <property type="evidence" value="ECO:0007669"/>
    <property type="project" value="UniProtKB-KW"/>
</dbReference>
<accession>A0A5J5JWH5</accession>
<evidence type="ECO:0000313" key="9">
    <source>
        <dbReference type="Proteomes" id="UP000327011"/>
    </source>
</evidence>
<proteinExistence type="predicted"/>
<dbReference type="Gene3D" id="3.40.50.300">
    <property type="entry name" value="P-loop containing nucleotide triphosphate hydrolases"/>
    <property type="match status" value="1"/>
</dbReference>
<organism evidence="8 9">
    <name type="scientific">Microbispora cellulosiformans</name>
    <dbReference type="NCBI Taxonomy" id="2614688"/>
    <lineage>
        <taxon>Bacteria</taxon>
        <taxon>Bacillati</taxon>
        <taxon>Actinomycetota</taxon>
        <taxon>Actinomycetes</taxon>
        <taxon>Streptosporangiales</taxon>
        <taxon>Streptosporangiaceae</taxon>
        <taxon>Microbispora</taxon>
    </lineage>
</organism>
<keyword evidence="9" id="KW-1185">Reference proteome</keyword>
<keyword evidence="1" id="KW-0547">Nucleotide-binding</keyword>
<dbReference type="InterPro" id="IPR001650">
    <property type="entry name" value="Helicase_C-like"/>
</dbReference>
<evidence type="ECO:0000256" key="1">
    <source>
        <dbReference type="ARBA" id="ARBA00022741"/>
    </source>
</evidence>